<dbReference type="EMBL" id="JAAGMD010000618">
    <property type="protein sequence ID" value="NEA88587.1"/>
    <property type="molecule type" value="Genomic_DNA"/>
</dbReference>
<evidence type="ECO:0000313" key="1">
    <source>
        <dbReference type="EMBL" id="NEA88587.1"/>
    </source>
</evidence>
<reference evidence="1" key="1">
    <citation type="submission" date="2020-01" db="EMBL/GenBank/DDBJ databases">
        <title>Insect and environment-associated Actinomycetes.</title>
        <authorList>
            <person name="Currrie C."/>
            <person name="Chevrette M."/>
            <person name="Carlson C."/>
            <person name="Stubbendieck R."/>
            <person name="Wendt-Pienkowski E."/>
        </authorList>
    </citation>
    <scope>NUCLEOTIDE SEQUENCE</scope>
    <source>
        <strain evidence="1">SID14436</strain>
    </source>
</reference>
<sequence>DLVRTPPVDGTRAYVGSVDAFARRVPLRAAAMLLRALRDSDARSAARLEHLVASWSDAFAVRFRARWVPVEHQVEHQARAVVAAALHARERAR</sequence>
<name>A0A6G3QZH6_9ACTN</name>
<comment type="caution">
    <text evidence="1">The sequence shown here is derived from an EMBL/GenBank/DDBJ whole genome shotgun (WGS) entry which is preliminary data.</text>
</comment>
<feature type="non-terminal residue" evidence="1">
    <location>
        <position position="1"/>
    </location>
</feature>
<gene>
    <name evidence="1" type="ORF">G3I53_21755</name>
</gene>
<dbReference type="AlphaFoldDB" id="A0A6G3QZH6"/>
<proteinExistence type="predicted"/>
<organism evidence="1">
    <name type="scientific">Streptomyces sp. SID14436</name>
    <dbReference type="NCBI Taxonomy" id="2706070"/>
    <lineage>
        <taxon>Bacteria</taxon>
        <taxon>Bacillati</taxon>
        <taxon>Actinomycetota</taxon>
        <taxon>Actinomycetes</taxon>
        <taxon>Kitasatosporales</taxon>
        <taxon>Streptomycetaceae</taxon>
        <taxon>Streptomyces</taxon>
    </lineage>
</organism>
<protein>
    <submittedName>
        <fullName evidence="1">3-hydroxyacyl-CoA dehydrogenase</fullName>
    </submittedName>
</protein>
<accession>A0A6G3QZH6</accession>